<evidence type="ECO:0000313" key="2">
    <source>
        <dbReference type="Proteomes" id="UP000002770"/>
    </source>
</evidence>
<dbReference type="HOGENOM" id="CLU_3291747_0_0_6"/>
<name>G9EL98_9GAMM</name>
<sequence>MSQASNMLWICVNGGLAWFNKVSPLLVLQIVDPLYAFNKE</sequence>
<organism evidence="1 2">
    <name type="scientific">Legionella drancourtii LLAP12</name>
    <dbReference type="NCBI Taxonomy" id="658187"/>
    <lineage>
        <taxon>Bacteria</taxon>
        <taxon>Pseudomonadati</taxon>
        <taxon>Pseudomonadota</taxon>
        <taxon>Gammaproteobacteria</taxon>
        <taxon>Legionellales</taxon>
        <taxon>Legionellaceae</taxon>
        <taxon>Legionella</taxon>
    </lineage>
</organism>
<dbReference type="AlphaFoldDB" id="G9EL98"/>
<reference evidence="1 2" key="1">
    <citation type="journal article" date="2011" name="BMC Genomics">
        <title>Insight into cross-talk between intra-amoebal pathogens.</title>
        <authorList>
            <person name="Gimenez G."/>
            <person name="Bertelli C."/>
            <person name="Moliner C."/>
            <person name="Robert C."/>
            <person name="Raoult D."/>
            <person name="Fournier P.E."/>
            <person name="Greub G."/>
        </authorList>
    </citation>
    <scope>NUCLEOTIDE SEQUENCE [LARGE SCALE GENOMIC DNA]</scope>
    <source>
        <strain evidence="1 2">LLAP12</strain>
    </source>
</reference>
<dbReference type="InParanoid" id="G9EL98"/>
<evidence type="ECO:0000313" key="1">
    <source>
        <dbReference type="EMBL" id="EHL31987.1"/>
    </source>
</evidence>
<keyword evidence="2" id="KW-1185">Reference proteome</keyword>
<protein>
    <submittedName>
        <fullName evidence="1">Uncharacterized protein</fullName>
    </submittedName>
</protein>
<dbReference type="Proteomes" id="UP000002770">
    <property type="component" value="Unassembled WGS sequence"/>
</dbReference>
<proteinExistence type="predicted"/>
<accession>G9EL98</accession>
<gene>
    <name evidence="1" type="ORF">LDG_6157</name>
</gene>
<dbReference type="EMBL" id="JH413808">
    <property type="protein sequence ID" value="EHL31987.1"/>
    <property type="molecule type" value="Genomic_DNA"/>
</dbReference>